<evidence type="ECO:0000256" key="1">
    <source>
        <dbReference type="SAM" id="SignalP"/>
    </source>
</evidence>
<keyword evidence="3" id="KW-0378">Hydrolase</keyword>
<organism evidence="3 4">
    <name type="scientific">Larkinella insperata</name>
    <dbReference type="NCBI Taxonomy" id="332158"/>
    <lineage>
        <taxon>Bacteria</taxon>
        <taxon>Pseudomonadati</taxon>
        <taxon>Bacteroidota</taxon>
        <taxon>Cytophagia</taxon>
        <taxon>Cytophagales</taxon>
        <taxon>Spirosomataceae</taxon>
        <taxon>Larkinella</taxon>
    </lineage>
</organism>
<keyword evidence="4" id="KW-1185">Reference proteome</keyword>
<keyword evidence="1" id="KW-0732">Signal</keyword>
<dbReference type="InterPro" id="IPR011050">
    <property type="entry name" value="Pectin_lyase_fold/virulence"/>
</dbReference>
<accession>A0ABW3Q247</accession>
<feature type="chain" id="PRO_5047108574" evidence="1">
    <location>
        <begin position="22"/>
        <end position="388"/>
    </location>
</feature>
<feature type="non-terminal residue" evidence="3">
    <location>
        <position position="388"/>
    </location>
</feature>
<feature type="signal peptide" evidence="1">
    <location>
        <begin position="1"/>
        <end position="21"/>
    </location>
</feature>
<evidence type="ECO:0000313" key="4">
    <source>
        <dbReference type="Proteomes" id="UP001597116"/>
    </source>
</evidence>
<dbReference type="SUPFAM" id="SSF51126">
    <property type="entry name" value="Pectin lyase-like"/>
    <property type="match status" value="1"/>
</dbReference>
<reference evidence="4" key="1">
    <citation type="journal article" date="2019" name="Int. J. Syst. Evol. Microbiol.">
        <title>The Global Catalogue of Microorganisms (GCM) 10K type strain sequencing project: providing services to taxonomists for standard genome sequencing and annotation.</title>
        <authorList>
            <consortium name="The Broad Institute Genomics Platform"/>
            <consortium name="The Broad Institute Genome Sequencing Center for Infectious Disease"/>
            <person name="Wu L."/>
            <person name="Ma J."/>
        </authorList>
    </citation>
    <scope>NUCLEOTIDE SEQUENCE [LARGE SCALE GENOMIC DNA]</scope>
    <source>
        <strain evidence="4">CCUG 55608</strain>
    </source>
</reference>
<feature type="domain" description="Rhamnogalacturonase A/B/Epimerase-like pectate lyase" evidence="2">
    <location>
        <begin position="233"/>
        <end position="319"/>
    </location>
</feature>
<dbReference type="InterPro" id="IPR024535">
    <property type="entry name" value="RHGA/B-epi-like_pectate_lyase"/>
</dbReference>
<comment type="caution">
    <text evidence="3">The sequence shown here is derived from an EMBL/GenBank/DDBJ whole genome shotgun (WGS) entry which is preliminary data.</text>
</comment>
<dbReference type="RefSeq" id="WP_379883886.1">
    <property type="nucleotide sequence ID" value="NZ_JBHTLP010000002.1"/>
</dbReference>
<dbReference type="EMBL" id="JBHTLP010000002">
    <property type="protein sequence ID" value="MFD1139893.1"/>
    <property type="molecule type" value="Genomic_DNA"/>
</dbReference>
<dbReference type="InterPro" id="IPR012334">
    <property type="entry name" value="Pectin_lyas_fold"/>
</dbReference>
<protein>
    <submittedName>
        <fullName evidence="3">Glycosyl hydrolase family 28-related protein</fullName>
    </submittedName>
</protein>
<proteinExistence type="predicted"/>
<dbReference type="Proteomes" id="UP001597116">
    <property type="component" value="Unassembled WGS sequence"/>
</dbReference>
<evidence type="ECO:0000259" key="2">
    <source>
        <dbReference type="Pfam" id="PF12708"/>
    </source>
</evidence>
<name>A0ABW3Q247_9BACT</name>
<sequence length="388" mass="41901">MTQRYFLVFFLSFFAFQVSRAQTAIFNASLSAQPGSAISLQGNFGASAKAYLNKGTSSSSVSLPILVQSANQATVQIPADLGLDLYQVWVSDNGQNSPKVFINQAWGMHFDSPEVAPEGTLRIFGRNLQVSGATARVQFMSPEGSSLSATVISGDAYALTVKAPGGLQPGTVYSVWVSNGLAGSLGETKMSKTITAIKAGADYFKLNVGWAAKLDFYNNVYNVKTDSRLSTKAKGDGNTSDYKALREAIKKANADGGGIVYLPAGTYKLDFPDNFEGIRMLDRVVLQGAGKDQTIIKFGYNTNSDKVGIFWATNVTQAGIADLTLLNIDNDGSIITNMRGKGNEIFLQRIRFDLAKSNWIWFNGSDKLVIANSDFTHGVDNQFSYRGP</sequence>
<dbReference type="Pfam" id="PF12708">
    <property type="entry name" value="Pect-lyase_RHGA_epim"/>
    <property type="match status" value="1"/>
</dbReference>
<gene>
    <name evidence="3" type="ORF">ACFQ4C_02190</name>
</gene>
<evidence type="ECO:0000313" key="3">
    <source>
        <dbReference type="EMBL" id="MFD1139893.1"/>
    </source>
</evidence>
<dbReference type="Gene3D" id="2.160.20.10">
    <property type="entry name" value="Single-stranded right-handed beta-helix, Pectin lyase-like"/>
    <property type="match status" value="1"/>
</dbReference>
<dbReference type="GO" id="GO:0016787">
    <property type="term" value="F:hydrolase activity"/>
    <property type="evidence" value="ECO:0007669"/>
    <property type="project" value="UniProtKB-KW"/>
</dbReference>